<feature type="region of interest" description="Disordered" evidence="1">
    <location>
        <begin position="70"/>
        <end position="90"/>
    </location>
</feature>
<evidence type="ECO:0000313" key="3">
    <source>
        <dbReference type="Proteomes" id="UP001176941"/>
    </source>
</evidence>
<reference evidence="2" key="1">
    <citation type="submission" date="2023-04" db="EMBL/GenBank/DDBJ databases">
        <authorList>
            <consortium name="ELIXIR-Norway"/>
        </authorList>
    </citation>
    <scope>NUCLEOTIDE SEQUENCE [LARGE SCALE GENOMIC DNA]</scope>
</reference>
<protein>
    <submittedName>
        <fullName evidence="2">Uncharacterized protein</fullName>
    </submittedName>
</protein>
<dbReference type="EMBL" id="OX459940">
    <property type="protein sequence ID" value="CAI9174022.1"/>
    <property type="molecule type" value="Genomic_DNA"/>
</dbReference>
<organism evidence="2 3">
    <name type="scientific">Rangifer tarandus platyrhynchus</name>
    <name type="common">Svalbard reindeer</name>
    <dbReference type="NCBI Taxonomy" id="3082113"/>
    <lineage>
        <taxon>Eukaryota</taxon>
        <taxon>Metazoa</taxon>
        <taxon>Chordata</taxon>
        <taxon>Craniata</taxon>
        <taxon>Vertebrata</taxon>
        <taxon>Euteleostomi</taxon>
        <taxon>Mammalia</taxon>
        <taxon>Eutheria</taxon>
        <taxon>Laurasiatheria</taxon>
        <taxon>Artiodactyla</taxon>
        <taxon>Ruminantia</taxon>
        <taxon>Pecora</taxon>
        <taxon>Cervidae</taxon>
        <taxon>Odocoileinae</taxon>
        <taxon>Rangifer</taxon>
    </lineage>
</organism>
<evidence type="ECO:0000256" key="1">
    <source>
        <dbReference type="SAM" id="MobiDB-lite"/>
    </source>
</evidence>
<sequence length="90" mass="9681">MAPLMGQAAGIPAVCFRSHNVGFPESSMRASRVSQVKANTSVLTLRCLDEHGRASNSCWALPFAKQVPITRPGPEEPLESYPVQARSTQG</sequence>
<gene>
    <name evidence="2" type="ORF">MRATA1EN1_LOCUS22984</name>
</gene>
<evidence type="ECO:0000313" key="2">
    <source>
        <dbReference type="EMBL" id="CAI9174022.1"/>
    </source>
</evidence>
<proteinExistence type="predicted"/>
<accession>A0ABN8ZJD4</accession>
<name>A0ABN8ZJD4_RANTA</name>
<dbReference type="Proteomes" id="UP001176941">
    <property type="component" value="Chromosome 4"/>
</dbReference>
<keyword evidence="3" id="KW-1185">Reference proteome</keyword>